<protein>
    <submittedName>
        <fullName evidence="4">HAD family acid phosphatase</fullName>
    </submittedName>
</protein>
<proteinExistence type="predicted"/>
<evidence type="ECO:0000256" key="1">
    <source>
        <dbReference type="ARBA" id="ARBA00022729"/>
    </source>
</evidence>
<dbReference type="RefSeq" id="WP_319952443.1">
    <property type="nucleotide sequence ID" value="NZ_JAXAVX010000001.1"/>
</dbReference>
<dbReference type="SUPFAM" id="SSF56784">
    <property type="entry name" value="HAD-like"/>
    <property type="match status" value="1"/>
</dbReference>
<keyword evidence="5" id="KW-1185">Reference proteome</keyword>
<dbReference type="Pfam" id="PF03767">
    <property type="entry name" value="Acid_phosphat_B"/>
    <property type="match status" value="1"/>
</dbReference>
<dbReference type="PANTHER" id="PTHR31284:SF10">
    <property type="entry name" value="ACID PHOSPHATASE-LIKE PROTEIN"/>
    <property type="match status" value="1"/>
</dbReference>
<dbReference type="Gene3D" id="3.40.50.1000">
    <property type="entry name" value="HAD superfamily/HAD-like"/>
    <property type="match status" value="1"/>
</dbReference>
<feature type="compositionally biased region" description="Low complexity" evidence="2">
    <location>
        <begin position="124"/>
        <end position="134"/>
    </location>
</feature>
<name>A0ABU4VEU6_9ACTN</name>
<evidence type="ECO:0000313" key="4">
    <source>
        <dbReference type="EMBL" id="MDX8150292.1"/>
    </source>
</evidence>
<feature type="signal peptide" evidence="3">
    <location>
        <begin position="1"/>
        <end position="26"/>
    </location>
</feature>
<dbReference type="InterPro" id="IPR023214">
    <property type="entry name" value="HAD_sf"/>
</dbReference>
<dbReference type="InterPro" id="IPR036412">
    <property type="entry name" value="HAD-like_sf"/>
</dbReference>
<comment type="caution">
    <text evidence="4">The sequence shown here is derived from an EMBL/GenBank/DDBJ whole genome shotgun (WGS) entry which is preliminary data.</text>
</comment>
<dbReference type="PANTHER" id="PTHR31284">
    <property type="entry name" value="ACID PHOSPHATASE-LIKE PROTEIN"/>
    <property type="match status" value="1"/>
</dbReference>
<organism evidence="4 5">
    <name type="scientific">Patulibacter brassicae</name>
    <dbReference type="NCBI Taxonomy" id="1705717"/>
    <lineage>
        <taxon>Bacteria</taxon>
        <taxon>Bacillati</taxon>
        <taxon>Actinomycetota</taxon>
        <taxon>Thermoleophilia</taxon>
        <taxon>Solirubrobacterales</taxon>
        <taxon>Patulibacteraceae</taxon>
        <taxon>Patulibacter</taxon>
    </lineage>
</organism>
<evidence type="ECO:0000256" key="3">
    <source>
        <dbReference type="SAM" id="SignalP"/>
    </source>
</evidence>
<reference evidence="4 5" key="1">
    <citation type="submission" date="2023-11" db="EMBL/GenBank/DDBJ databases">
        <authorList>
            <person name="Xu M."/>
            <person name="Jiang T."/>
        </authorList>
    </citation>
    <scope>NUCLEOTIDE SEQUENCE [LARGE SCALE GENOMIC DNA]</scope>
    <source>
        <strain evidence="4 5">SD</strain>
    </source>
</reference>
<evidence type="ECO:0000256" key="2">
    <source>
        <dbReference type="SAM" id="MobiDB-lite"/>
    </source>
</evidence>
<dbReference type="Proteomes" id="UP001277761">
    <property type="component" value="Unassembled WGS sequence"/>
</dbReference>
<dbReference type="EMBL" id="JAXAVX010000001">
    <property type="protein sequence ID" value="MDX8150292.1"/>
    <property type="molecule type" value="Genomic_DNA"/>
</dbReference>
<keyword evidence="1 3" id="KW-0732">Signal</keyword>
<evidence type="ECO:0000313" key="5">
    <source>
        <dbReference type="Proteomes" id="UP001277761"/>
    </source>
</evidence>
<dbReference type="InterPro" id="IPR005519">
    <property type="entry name" value="Acid_phosphat_B-like"/>
</dbReference>
<feature type="region of interest" description="Disordered" evidence="2">
    <location>
        <begin position="119"/>
        <end position="138"/>
    </location>
</feature>
<feature type="chain" id="PRO_5045411595" evidence="3">
    <location>
        <begin position="27"/>
        <end position="327"/>
    </location>
</feature>
<gene>
    <name evidence="4" type="ORF">SK069_01690</name>
</gene>
<sequence>MPATRPLALPVVVLATGALAVGPAQAAEPAPASKTQYLQSGQYAKDVTAAAAPATAWVRERAADIRDTTAACRAYGLPVGTNGAATQPTVHEPTAAERSAARKARTAARAARKRATAARRAARRSGLSRSARAAATKRARTLAARATRLERRARAAAAAAKAPDVAKPAAEACRATPTKPAIVFDIDETLLSNYIGVPAGNVEAGSLGQFPGALTGTGTRMPGVGETYDAARAAGFSIFLVTARPDDVPGLRDTTIRNLKAARYPVWDGLSLRPSFFASSATYKTGERKGIEARGFTIVANVGDQESDLVGGFAERTFKLPNPFYSG</sequence>
<accession>A0ABU4VEU6</accession>